<keyword evidence="1" id="KW-1133">Transmembrane helix</keyword>
<feature type="transmembrane region" description="Helical" evidence="1">
    <location>
        <begin position="437"/>
        <end position="456"/>
    </location>
</feature>
<keyword evidence="1" id="KW-0812">Transmembrane</keyword>
<dbReference type="Proteomes" id="UP001652409">
    <property type="component" value="Unassembled WGS sequence"/>
</dbReference>
<comment type="caution">
    <text evidence="2">The sequence shown here is derived from an EMBL/GenBank/DDBJ whole genome shotgun (WGS) entry which is preliminary data.</text>
</comment>
<evidence type="ECO:0000313" key="3">
    <source>
        <dbReference type="Proteomes" id="UP001652409"/>
    </source>
</evidence>
<sequence>MFVLLCLAPVLQDILQTGKIAKKVLLFTFGLMIIIIGVGSAAAVTEYLHNVDGMQDAANIKTFAETMMRLGVILLVYLGVFYMVYTRQVVMIWRKILVTGIVVIEVFTCFLGELPITIARYPQGQYSWDVATQKNIDREFNLYEKRKRGVNFAGHTRSTSGLNSQQVVFNQTFDEEGYCSFLLKATNDFKQTYFRNIIEQNPEVYFSNHVITPDNISYDEWVSRGGNTSEQIYTDQGLEEQIREYQTLNPKITAQDALNLTQTDNGFAVDGNMQAGENQTGRVRLYWDTKETDTISMAVDFMDSEGNHQTVSGDYTLTEQDGRFYTDIYFPSLDKVYQQASVTMDGQVPANAELIQTERMTTDNIVDVSWFGFNSIQMTVDAPTEGYVTVLQAKHKGWTAYVDGEKTEIATINNCFMGLHVSKGTHTIVMKFRPKEWFIGGAISALYVIVLFVMLIRYGRKKCK</sequence>
<protein>
    <submittedName>
        <fullName evidence="2">YfhO family protein</fullName>
    </submittedName>
</protein>
<feature type="transmembrane region" description="Helical" evidence="1">
    <location>
        <begin position="67"/>
        <end position="85"/>
    </location>
</feature>
<feature type="transmembrane region" description="Helical" evidence="1">
    <location>
        <begin position="97"/>
        <end position="118"/>
    </location>
</feature>
<reference evidence="2 3" key="1">
    <citation type="journal article" date="2021" name="ISME Commun">
        <title>Automated analysis of genomic sequences facilitates high-throughput and comprehensive description of bacteria.</title>
        <authorList>
            <person name="Hitch T.C.A."/>
        </authorList>
    </citation>
    <scope>NUCLEOTIDE SEQUENCE [LARGE SCALE GENOMIC DNA]</scope>
    <source>
        <strain evidence="2 3">Sanger_23</strain>
    </source>
</reference>
<keyword evidence="1" id="KW-0472">Membrane</keyword>
<organism evidence="2 3">
    <name type="scientific">Blautia ammoniilytica</name>
    <dbReference type="NCBI Taxonomy" id="2981782"/>
    <lineage>
        <taxon>Bacteria</taxon>
        <taxon>Bacillati</taxon>
        <taxon>Bacillota</taxon>
        <taxon>Clostridia</taxon>
        <taxon>Lachnospirales</taxon>
        <taxon>Lachnospiraceae</taxon>
        <taxon>Blautia</taxon>
    </lineage>
</organism>
<gene>
    <name evidence="2" type="ORF">OCV61_17835</name>
</gene>
<accession>A0ABT2TYA8</accession>
<name>A0ABT2TYA8_9FIRM</name>
<dbReference type="Pfam" id="PF09586">
    <property type="entry name" value="YfhO"/>
    <property type="match status" value="1"/>
</dbReference>
<dbReference type="InterPro" id="IPR018580">
    <property type="entry name" value="Uncharacterised_YfhO"/>
</dbReference>
<feature type="transmembrane region" description="Helical" evidence="1">
    <location>
        <begin position="24"/>
        <end position="47"/>
    </location>
</feature>
<dbReference type="RefSeq" id="WP_262583386.1">
    <property type="nucleotide sequence ID" value="NZ_JAOQJL010000060.1"/>
</dbReference>
<proteinExistence type="predicted"/>
<evidence type="ECO:0000256" key="1">
    <source>
        <dbReference type="SAM" id="Phobius"/>
    </source>
</evidence>
<dbReference type="PANTHER" id="PTHR38454:SF1">
    <property type="entry name" value="INTEGRAL MEMBRANE PROTEIN"/>
    <property type="match status" value="1"/>
</dbReference>
<keyword evidence="3" id="KW-1185">Reference proteome</keyword>
<dbReference type="PANTHER" id="PTHR38454">
    <property type="entry name" value="INTEGRAL MEMBRANE PROTEIN-RELATED"/>
    <property type="match status" value="1"/>
</dbReference>
<evidence type="ECO:0000313" key="2">
    <source>
        <dbReference type="EMBL" id="MCU6767227.1"/>
    </source>
</evidence>
<dbReference type="EMBL" id="JAOQJL010000060">
    <property type="protein sequence ID" value="MCU6767227.1"/>
    <property type="molecule type" value="Genomic_DNA"/>
</dbReference>